<dbReference type="STRING" id="1802723.A2675_02240"/>
<dbReference type="Proteomes" id="UP000176997">
    <property type="component" value="Unassembled WGS sequence"/>
</dbReference>
<feature type="region of interest" description="Disordered" evidence="1">
    <location>
        <begin position="269"/>
        <end position="363"/>
    </location>
</feature>
<evidence type="ECO:0000259" key="2">
    <source>
        <dbReference type="Pfam" id="PF18915"/>
    </source>
</evidence>
<sequence>MPLGLIIALIVGLGGGGVSVAAQGSLPGEALYSVKVNVNEAVENLLTVTDQGQAELNIKFTDRRLSEAEKLVVNGRLSSTTQATINELLDQHINEAQKRITKINLGNSIAAANLNAEMGATIEAHHKILGDIDASNSGEDDHGALAAFTLRLDNASGVASSTDEEIGAKIAAMNGVGMQEASANKRVAAQHKIDEVTNYLSRQGVDVTASSTSAVAVQVKAAQDAIVLGDTKATAGLYSEAFIAYQNALRLAQEAKHLGDAEGDLKIKIEDDEDESGQEDSLSIGFMGTTTGSVQRSHGNDEGEDDDNDNSNASTTVNGSLRVKGSDDQSNEDKGNSGSNNGQGEERGGGIQVDAEGQINIGL</sequence>
<dbReference type="AlphaFoldDB" id="A0A1G2S870"/>
<evidence type="ECO:0000313" key="3">
    <source>
        <dbReference type="EMBL" id="OHA80889.1"/>
    </source>
</evidence>
<feature type="compositionally biased region" description="Basic and acidic residues" evidence="1">
    <location>
        <begin position="324"/>
        <end position="335"/>
    </location>
</feature>
<evidence type="ECO:0000256" key="1">
    <source>
        <dbReference type="SAM" id="MobiDB-lite"/>
    </source>
</evidence>
<feature type="compositionally biased region" description="Polar residues" evidence="1">
    <location>
        <begin position="288"/>
        <end position="297"/>
    </location>
</feature>
<dbReference type="Pfam" id="PF18915">
    <property type="entry name" value="DUF5667"/>
    <property type="match status" value="1"/>
</dbReference>
<gene>
    <name evidence="3" type="ORF">A2675_02240</name>
</gene>
<comment type="caution">
    <text evidence="3">The sequence shown here is derived from an EMBL/GenBank/DDBJ whole genome shotgun (WGS) entry which is preliminary data.</text>
</comment>
<feature type="domain" description="DUF5667" evidence="2">
    <location>
        <begin position="24"/>
        <end position="113"/>
    </location>
</feature>
<name>A0A1G2S870_9BACT</name>
<dbReference type="EMBL" id="MHUS01000016">
    <property type="protein sequence ID" value="OHA80889.1"/>
    <property type="molecule type" value="Genomic_DNA"/>
</dbReference>
<proteinExistence type="predicted"/>
<protein>
    <recommendedName>
        <fullName evidence="2">DUF5667 domain-containing protein</fullName>
    </recommendedName>
</protein>
<dbReference type="InterPro" id="IPR043725">
    <property type="entry name" value="DUF5667"/>
</dbReference>
<accession>A0A1G2S870</accession>
<evidence type="ECO:0000313" key="4">
    <source>
        <dbReference type="Proteomes" id="UP000176997"/>
    </source>
</evidence>
<reference evidence="3 4" key="1">
    <citation type="journal article" date="2016" name="Nat. Commun.">
        <title>Thousands of microbial genomes shed light on interconnected biogeochemical processes in an aquifer system.</title>
        <authorList>
            <person name="Anantharaman K."/>
            <person name="Brown C.T."/>
            <person name="Hug L.A."/>
            <person name="Sharon I."/>
            <person name="Castelle C.J."/>
            <person name="Probst A.J."/>
            <person name="Thomas B.C."/>
            <person name="Singh A."/>
            <person name="Wilkins M.J."/>
            <person name="Karaoz U."/>
            <person name="Brodie E.L."/>
            <person name="Williams K.H."/>
            <person name="Hubbard S.S."/>
            <person name="Banfield J.F."/>
        </authorList>
    </citation>
    <scope>NUCLEOTIDE SEQUENCE [LARGE SCALE GENOMIC DNA]</scope>
</reference>
<organism evidence="3 4">
    <name type="scientific">Candidatus Yonathbacteria bacterium RIFCSPHIGHO2_01_FULL_51_10</name>
    <dbReference type="NCBI Taxonomy" id="1802723"/>
    <lineage>
        <taxon>Bacteria</taxon>
        <taxon>Candidatus Yonathiibacteriota</taxon>
    </lineage>
</organism>